<keyword evidence="4" id="KW-1185">Reference proteome</keyword>
<dbReference type="SUPFAM" id="SSF63825">
    <property type="entry name" value="YWTD domain"/>
    <property type="match status" value="1"/>
</dbReference>
<feature type="domain" description="YNCE-like beta-propeller" evidence="2">
    <location>
        <begin position="159"/>
        <end position="419"/>
    </location>
</feature>
<dbReference type="Pfam" id="PF21783">
    <property type="entry name" value="YNCE"/>
    <property type="match status" value="1"/>
</dbReference>
<dbReference type="eggNOG" id="COG3391">
    <property type="taxonomic scope" value="Bacteria"/>
</dbReference>
<dbReference type="Gene3D" id="2.130.10.10">
    <property type="entry name" value="YVTN repeat-like/Quinoprotein amine dehydrogenase"/>
    <property type="match status" value="3"/>
</dbReference>
<organism evidence="3 4">
    <name type="scientific">Thermaerobacter subterraneus DSM 13965</name>
    <dbReference type="NCBI Taxonomy" id="867903"/>
    <lineage>
        <taxon>Bacteria</taxon>
        <taxon>Bacillati</taxon>
        <taxon>Bacillota</taxon>
        <taxon>Clostridia</taxon>
        <taxon>Eubacteriales</taxon>
        <taxon>Clostridiales Family XVII. Incertae Sedis</taxon>
        <taxon>Thermaerobacter</taxon>
    </lineage>
</organism>
<proteinExistence type="predicted"/>
<dbReference type="EMBL" id="AENY02000003">
    <property type="protein sequence ID" value="EKP94573.1"/>
    <property type="molecule type" value="Genomic_DNA"/>
</dbReference>
<dbReference type="RefSeq" id="WP_006904594.1">
    <property type="nucleotide sequence ID" value="NZ_JH976535.1"/>
</dbReference>
<dbReference type="HOGENOM" id="CLU_515504_0_0_9"/>
<evidence type="ECO:0000313" key="3">
    <source>
        <dbReference type="EMBL" id="EKP94573.1"/>
    </source>
</evidence>
<dbReference type="STRING" id="867903.ThesuDRAFT_02311"/>
<accession>K6Q0G6</accession>
<keyword evidence="1" id="KW-0732">Signal</keyword>
<gene>
    <name evidence="3" type="ORF">ThesuDRAFT_02311</name>
</gene>
<sequence length="545" mass="59338">MGGHRHASVEPCRVRVRPGSHGATRLGLAGLVAASLFLAACGGVMTPAATIDPNYEVRWYESQNAAGPELDPKWDGNGWLYVADEVSQGVTVVDLATGEPVQFIRTEGGVPHHPYITKDQRWVLVTIRYGDWVAAIDTENGNKVRRIDLPKSADGKPAGPLHMGMTPDGRYVLVTLNGSGAVAVLDAKDPRLLRVVEVGKKPRDVVVTPDSKKAYVSLQADTRVAVIDLENWKVDHINRTNTDYGSGSGSGLGMSADGKYVAVANTLDDEVIIIDTATDQIVHRVGNVPKPVNVEFLGKTHVISTGNRSDGSFSFIDADKGQLIKTVKTGGGANIAYYGPDGNVWVNHNGAQHISVLDFETFEVIKEIPVVQNPHWIYFSPDGKTAYVTNWGANSISIIDVEKMERVNTVTVGLNPNGLALKSNVPPDVIARWQENKDQAKEVIAKAARLVMPEPRSEAEALFFQKCTICHDVGRIIRNNARGDQWDAIVEKMRGNGAPINDQEAKIIAEYLKSDQHRSLNIKTELQIEKPLDPAKGYDDDPAMP</sequence>
<name>K6Q0G6_9FIRM</name>
<dbReference type="InterPro" id="IPR036909">
    <property type="entry name" value="Cyt_c-like_dom_sf"/>
</dbReference>
<dbReference type="NCBIfam" id="TIGR02276">
    <property type="entry name" value="beta_rpt_yvtn"/>
    <property type="match status" value="1"/>
</dbReference>
<dbReference type="InterPro" id="IPR051200">
    <property type="entry name" value="Host-pathogen_enzymatic-act"/>
</dbReference>
<dbReference type="AlphaFoldDB" id="K6Q0G6"/>
<dbReference type="GO" id="GO:0009055">
    <property type="term" value="F:electron transfer activity"/>
    <property type="evidence" value="ECO:0007669"/>
    <property type="project" value="InterPro"/>
</dbReference>
<dbReference type="Gene3D" id="1.10.760.10">
    <property type="entry name" value="Cytochrome c-like domain"/>
    <property type="match status" value="1"/>
</dbReference>
<dbReference type="Proteomes" id="UP000005710">
    <property type="component" value="Unassembled WGS sequence"/>
</dbReference>
<evidence type="ECO:0000256" key="1">
    <source>
        <dbReference type="ARBA" id="ARBA00022729"/>
    </source>
</evidence>
<reference evidence="3" key="1">
    <citation type="submission" date="2010-10" db="EMBL/GenBank/DDBJ databases">
        <authorList>
            <consortium name="US DOE Joint Genome Institute (JGI-PGF)"/>
            <person name="Lucas S."/>
            <person name="Copeland A."/>
            <person name="Lapidus A."/>
            <person name="Bruce D."/>
            <person name="Goodwin L."/>
            <person name="Pitluck S."/>
            <person name="Kyrpides N."/>
            <person name="Mavromatis K."/>
            <person name="Detter J.C."/>
            <person name="Han C."/>
            <person name="Land M."/>
            <person name="Hauser L."/>
            <person name="Markowitz V."/>
            <person name="Cheng J.-F."/>
            <person name="Hugenholtz P."/>
            <person name="Woyke T."/>
            <person name="Wu D."/>
            <person name="Pukall R."/>
            <person name="Wahrenburg C."/>
            <person name="Brambilla E."/>
            <person name="Klenk H.-P."/>
            <person name="Eisen J.A."/>
        </authorList>
    </citation>
    <scope>NUCLEOTIDE SEQUENCE [LARGE SCALE GENOMIC DNA]</scope>
    <source>
        <strain evidence="3">DSM 13965</strain>
    </source>
</reference>
<dbReference type="PANTHER" id="PTHR47197">
    <property type="entry name" value="PROTEIN NIRF"/>
    <property type="match status" value="1"/>
</dbReference>
<dbReference type="SUPFAM" id="SSF46626">
    <property type="entry name" value="Cytochrome c"/>
    <property type="match status" value="1"/>
</dbReference>
<dbReference type="InterPro" id="IPR011964">
    <property type="entry name" value="YVTN_b-propeller_repeat"/>
</dbReference>
<dbReference type="OrthoDB" id="55891at2"/>
<dbReference type="SUPFAM" id="SSF50969">
    <property type="entry name" value="YVTN repeat-like/Quinoprotein amine dehydrogenase"/>
    <property type="match status" value="1"/>
</dbReference>
<dbReference type="InterPro" id="IPR048433">
    <property type="entry name" value="YNCE-like_beta-prop"/>
</dbReference>
<dbReference type="PANTHER" id="PTHR47197:SF3">
    <property type="entry name" value="DIHYDRO-HEME D1 DEHYDROGENASE"/>
    <property type="match status" value="1"/>
</dbReference>
<protein>
    <submittedName>
        <fullName evidence="3">3-carboxy-cis,cis-muconate lactonizing enzyme</fullName>
    </submittedName>
</protein>
<dbReference type="InterPro" id="IPR011044">
    <property type="entry name" value="Quino_amine_DH_bsu"/>
</dbReference>
<evidence type="ECO:0000313" key="4">
    <source>
        <dbReference type="Proteomes" id="UP000005710"/>
    </source>
</evidence>
<reference evidence="3" key="2">
    <citation type="submission" date="2012-10" db="EMBL/GenBank/DDBJ databases">
        <title>Improved high-quality draft of Thermaerobacter subterraneus C21, DSM 13965.</title>
        <authorList>
            <consortium name="DOE Joint Genome Institute"/>
            <person name="Eisen J."/>
            <person name="Huntemann M."/>
            <person name="Wei C.-L."/>
            <person name="Han J."/>
            <person name="Detter J.C."/>
            <person name="Han C."/>
            <person name="Tapia R."/>
            <person name="Chen A."/>
            <person name="Kyrpides N."/>
            <person name="Mavromatis K."/>
            <person name="Markowitz V."/>
            <person name="Szeto E."/>
            <person name="Ivanova N."/>
            <person name="Mikhailova N."/>
            <person name="Ovchinnikova G."/>
            <person name="Pagani I."/>
            <person name="Pati A."/>
            <person name="Goodwin L."/>
            <person name="Nordberg H.P."/>
            <person name="Cantor M.N."/>
            <person name="Hua S.X."/>
            <person name="Woyke T."/>
            <person name="Eisen J."/>
            <person name="Klenk H.-P."/>
        </authorList>
    </citation>
    <scope>NUCLEOTIDE SEQUENCE [LARGE SCALE GENOMIC DNA]</scope>
    <source>
        <strain evidence="3">DSM 13965</strain>
    </source>
</reference>
<dbReference type="GO" id="GO:0020037">
    <property type="term" value="F:heme binding"/>
    <property type="evidence" value="ECO:0007669"/>
    <property type="project" value="InterPro"/>
</dbReference>
<evidence type="ECO:0000259" key="2">
    <source>
        <dbReference type="Pfam" id="PF21783"/>
    </source>
</evidence>
<dbReference type="InterPro" id="IPR015943">
    <property type="entry name" value="WD40/YVTN_repeat-like_dom_sf"/>
</dbReference>
<comment type="caution">
    <text evidence="3">The sequence shown here is derived from an EMBL/GenBank/DDBJ whole genome shotgun (WGS) entry which is preliminary data.</text>
</comment>